<evidence type="ECO:0000313" key="2">
    <source>
        <dbReference type="EMBL" id="KAH7040790.1"/>
    </source>
</evidence>
<feature type="region of interest" description="Disordered" evidence="1">
    <location>
        <begin position="1"/>
        <end position="52"/>
    </location>
</feature>
<keyword evidence="3" id="KW-1185">Reference proteome</keyword>
<accession>A0A9P8YIA4</accession>
<dbReference type="GeneID" id="70181922"/>
<evidence type="ECO:0000313" key="3">
    <source>
        <dbReference type="Proteomes" id="UP000756346"/>
    </source>
</evidence>
<comment type="caution">
    <text evidence="2">The sequence shown here is derived from an EMBL/GenBank/DDBJ whole genome shotgun (WGS) entry which is preliminary data.</text>
</comment>
<gene>
    <name evidence="2" type="ORF">B0I36DRAFT_311471</name>
</gene>
<organism evidence="2 3">
    <name type="scientific">Microdochium trichocladiopsis</name>
    <dbReference type="NCBI Taxonomy" id="1682393"/>
    <lineage>
        <taxon>Eukaryota</taxon>
        <taxon>Fungi</taxon>
        <taxon>Dikarya</taxon>
        <taxon>Ascomycota</taxon>
        <taxon>Pezizomycotina</taxon>
        <taxon>Sordariomycetes</taxon>
        <taxon>Xylariomycetidae</taxon>
        <taxon>Xylariales</taxon>
        <taxon>Microdochiaceae</taxon>
        <taxon>Microdochium</taxon>
    </lineage>
</organism>
<evidence type="ECO:0000256" key="1">
    <source>
        <dbReference type="SAM" id="MobiDB-lite"/>
    </source>
</evidence>
<sequence length="77" mass="8219">MHDHVAALTKAAPPLRPGARRWSSLHNAKLSPTAGQAPPSGPPKADPAGTEPVAVRVVCAVSLWDRRRDRDYSLSVT</sequence>
<dbReference type="OrthoDB" id="426293at2759"/>
<dbReference type="RefSeq" id="XP_046018845.1">
    <property type="nucleotide sequence ID" value="XM_046152376.1"/>
</dbReference>
<dbReference type="EMBL" id="JAGTJQ010000001">
    <property type="protein sequence ID" value="KAH7040790.1"/>
    <property type="molecule type" value="Genomic_DNA"/>
</dbReference>
<reference evidence="2" key="1">
    <citation type="journal article" date="2021" name="Nat. Commun.">
        <title>Genetic determinants of endophytism in the Arabidopsis root mycobiome.</title>
        <authorList>
            <person name="Mesny F."/>
            <person name="Miyauchi S."/>
            <person name="Thiergart T."/>
            <person name="Pickel B."/>
            <person name="Atanasova L."/>
            <person name="Karlsson M."/>
            <person name="Huettel B."/>
            <person name="Barry K.W."/>
            <person name="Haridas S."/>
            <person name="Chen C."/>
            <person name="Bauer D."/>
            <person name="Andreopoulos W."/>
            <person name="Pangilinan J."/>
            <person name="LaButti K."/>
            <person name="Riley R."/>
            <person name="Lipzen A."/>
            <person name="Clum A."/>
            <person name="Drula E."/>
            <person name="Henrissat B."/>
            <person name="Kohler A."/>
            <person name="Grigoriev I.V."/>
            <person name="Martin F.M."/>
            <person name="Hacquard S."/>
        </authorList>
    </citation>
    <scope>NUCLEOTIDE SEQUENCE</scope>
    <source>
        <strain evidence="2">MPI-CAGE-CH-0230</strain>
    </source>
</reference>
<protein>
    <submittedName>
        <fullName evidence="2">Uncharacterized protein</fullName>
    </submittedName>
</protein>
<name>A0A9P8YIA4_9PEZI</name>
<proteinExistence type="predicted"/>
<dbReference type="AlphaFoldDB" id="A0A9P8YIA4"/>
<dbReference type="Proteomes" id="UP000756346">
    <property type="component" value="Unassembled WGS sequence"/>
</dbReference>